<dbReference type="AlphaFoldDB" id="A0A348B4U3"/>
<dbReference type="InterPro" id="IPR016166">
    <property type="entry name" value="FAD-bd_PCMH"/>
</dbReference>
<dbReference type="RefSeq" id="WP_126450325.1">
    <property type="nucleotide sequence ID" value="NZ_AP018553.1"/>
</dbReference>
<evidence type="ECO:0000259" key="6">
    <source>
        <dbReference type="PROSITE" id="PS51387"/>
    </source>
</evidence>
<proteinExistence type="inferred from homology"/>
<accession>A0A348B4U3</accession>
<dbReference type="EMBL" id="BMQS01000019">
    <property type="protein sequence ID" value="GGU01425.1"/>
    <property type="molecule type" value="Genomic_DNA"/>
</dbReference>
<reference evidence="7" key="3">
    <citation type="journal article" date="2019" name="BMC Res. Notes">
        <title>Complete genome sequence of the Sulfodiicoccus acidiphilus strain HS-1T, the first crenarchaeon that lacks polB3, isolated from an acidic hot spring in Ohwaku-dani, Hakone, Japan.</title>
        <authorList>
            <person name="Sakai H.D."/>
            <person name="Kurosawa N."/>
        </authorList>
    </citation>
    <scope>NUCLEOTIDE SEQUENCE</scope>
    <source>
        <strain evidence="7">HS-1</strain>
    </source>
</reference>
<sequence length="220" mass="23868">MKLNELRSKVRGTVVSPQESEYEVERRLYNSMIDKRPSLIVKCLGLQDVQHALEYAETLGLKVSVRGGGHGVSGSALVEGGLVIDLSRMNGVWVDPKEKTAIVQGGVVWGEFDREAQVFGLANPGGKVSTTGVAGFTLGSGIGWLSNKYGLACDNLLGAQVVTVDGRVLNVDEDNERELFWAIRGGGHSMAVVTSFKFRLHRVGPMVCGGLLIYPERYFQ</sequence>
<evidence type="ECO:0000256" key="2">
    <source>
        <dbReference type="ARBA" id="ARBA00005466"/>
    </source>
</evidence>
<evidence type="ECO:0000256" key="5">
    <source>
        <dbReference type="ARBA" id="ARBA00023002"/>
    </source>
</evidence>
<dbReference type="InterPro" id="IPR016167">
    <property type="entry name" value="FAD-bd_PCMH_sub1"/>
</dbReference>
<keyword evidence="9" id="KW-1185">Reference proteome</keyword>
<evidence type="ECO:0000256" key="4">
    <source>
        <dbReference type="ARBA" id="ARBA00022827"/>
    </source>
</evidence>
<keyword evidence="5" id="KW-0560">Oxidoreductase</keyword>
<evidence type="ECO:0000256" key="1">
    <source>
        <dbReference type="ARBA" id="ARBA00001974"/>
    </source>
</evidence>
<feature type="domain" description="FAD-binding PCMH-type" evidence="6">
    <location>
        <begin position="33"/>
        <end position="203"/>
    </location>
</feature>
<evidence type="ECO:0000313" key="9">
    <source>
        <dbReference type="Proteomes" id="UP000276741"/>
    </source>
</evidence>
<evidence type="ECO:0000313" key="8">
    <source>
        <dbReference type="EMBL" id="GGU01425.1"/>
    </source>
</evidence>
<organism evidence="7 9">
    <name type="scientific">Sulfodiicoccus acidiphilus</name>
    <dbReference type="NCBI Taxonomy" id="1670455"/>
    <lineage>
        <taxon>Archaea</taxon>
        <taxon>Thermoproteota</taxon>
        <taxon>Thermoprotei</taxon>
        <taxon>Sulfolobales</taxon>
        <taxon>Sulfolobaceae</taxon>
        <taxon>Sulfodiicoccus</taxon>
    </lineage>
</organism>
<gene>
    <name evidence="8" type="ORF">GCM10007116_18290</name>
    <name evidence="7" type="ORF">HS1genome_1584</name>
</gene>
<dbReference type="InterPro" id="IPR016169">
    <property type="entry name" value="FAD-bd_PCMH_sub2"/>
</dbReference>
<dbReference type="Proteomes" id="UP000276741">
    <property type="component" value="Chromosome"/>
</dbReference>
<dbReference type="GO" id="GO:0016491">
    <property type="term" value="F:oxidoreductase activity"/>
    <property type="evidence" value="ECO:0007669"/>
    <property type="project" value="UniProtKB-KW"/>
</dbReference>
<reference evidence="9" key="2">
    <citation type="submission" date="2018-04" db="EMBL/GenBank/DDBJ databases">
        <title>Complete genome sequence of Sulfodiicoccus acidiphilus strain HS-1.</title>
        <authorList>
            <person name="Sakai H.D."/>
            <person name="Kurosawa N."/>
        </authorList>
    </citation>
    <scope>NUCLEOTIDE SEQUENCE [LARGE SCALE GENOMIC DNA]</scope>
    <source>
        <strain evidence="9">HS-1</strain>
    </source>
</reference>
<keyword evidence="3" id="KW-0285">Flavoprotein</keyword>
<keyword evidence="4" id="KW-0274">FAD</keyword>
<dbReference type="KEGG" id="sacd:HS1genome_1584"/>
<evidence type="ECO:0000256" key="3">
    <source>
        <dbReference type="ARBA" id="ARBA00022630"/>
    </source>
</evidence>
<dbReference type="EMBL" id="AP018553">
    <property type="protein sequence ID" value="BBD73195.1"/>
    <property type="molecule type" value="Genomic_DNA"/>
</dbReference>
<dbReference type="Pfam" id="PF01565">
    <property type="entry name" value="FAD_binding_4"/>
    <property type="match status" value="1"/>
</dbReference>
<reference evidence="8" key="1">
    <citation type="journal article" date="2014" name="Int. J. Syst. Evol. Microbiol.">
        <title>Complete genome sequence of Corynebacterium casei LMG S-19264T (=DSM 44701T), isolated from a smear-ripened cheese.</title>
        <authorList>
            <consortium name="US DOE Joint Genome Institute (JGI-PGF)"/>
            <person name="Walter F."/>
            <person name="Albersmeier A."/>
            <person name="Kalinowski J."/>
            <person name="Ruckert C."/>
        </authorList>
    </citation>
    <scope>NUCLEOTIDE SEQUENCE</scope>
    <source>
        <strain evidence="8">JCM 31740</strain>
    </source>
</reference>
<dbReference type="Gene3D" id="3.30.465.10">
    <property type="match status" value="1"/>
</dbReference>
<dbReference type="GeneID" id="38667086"/>
<dbReference type="PANTHER" id="PTHR42973:SF39">
    <property type="entry name" value="FAD-BINDING PCMH-TYPE DOMAIN-CONTAINING PROTEIN"/>
    <property type="match status" value="1"/>
</dbReference>
<dbReference type="PANTHER" id="PTHR42973">
    <property type="entry name" value="BINDING OXIDOREDUCTASE, PUTATIVE (AFU_ORTHOLOGUE AFUA_1G17690)-RELATED"/>
    <property type="match status" value="1"/>
</dbReference>
<protein>
    <recommendedName>
        <fullName evidence="6">FAD-binding PCMH-type domain-containing protein</fullName>
    </recommendedName>
</protein>
<dbReference type="InterPro" id="IPR006094">
    <property type="entry name" value="Oxid_FAD_bind_N"/>
</dbReference>
<dbReference type="Proteomes" id="UP000616143">
    <property type="component" value="Unassembled WGS sequence"/>
</dbReference>
<name>A0A348B4U3_9CREN</name>
<evidence type="ECO:0000313" key="7">
    <source>
        <dbReference type="EMBL" id="BBD73195.1"/>
    </source>
</evidence>
<dbReference type="SUPFAM" id="SSF56176">
    <property type="entry name" value="FAD-binding/transporter-associated domain-like"/>
    <property type="match status" value="1"/>
</dbReference>
<dbReference type="PROSITE" id="PS51387">
    <property type="entry name" value="FAD_PCMH"/>
    <property type="match status" value="1"/>
</dbReference>
<reference evidence="8" key="4">
    <citation type="submission" date="2020-09" db="EMBL/GenBank/DDBJ databases">
        <authorList>
            <person name="Sun Q."/>
            <person name="Ohkuma M."/>
        </authorList>
    </citation>
    <scope>NUCLEOTIDE SEQUENCE</scope>
    <source>
        <strain evidence="8">JCM 31740</strain>
    </source>
</reference>
<dbReference type="OrthoDB" id="213514at2157"/>
<dbReference type="InterPro" id="IPR006093">
    <property type="entry name" value="Oxy_OxRdtase_FAD_BS"/>
</dbReference>
<dbReference type="Gene3D" id="3.30.43.10">
    <property type="entry name" value="Uridine Diphospho-n-acetylenolpyruvylglucosamine Reductase, domain 2"/>
    <property type="match status" value="1"/>
</dbReference>
<dbReference type="GO" id="GO:0071949">
    <property type="term" value="F:FAD binding"/>
    <property type="evidence" value="ECO:0007669"/>
    <property type="project" value="InterPro"/>
</dbReference>
<dbReference type="InterPro" id="IPR036318">
    <property type="entry name" value="FAD-bd_PCMH-like_sf"/>
</dbReference>
<dbReference type="PROSITE" id="PS00862">
    <property type="entry name" value="OX2_COVAL_FAD"/>
    <property type="match status" value="1"/>
</dbReference>
<comment type="cofactor">
    <cofactor evidence="1">
        <name>FAD</name>
        <dbReference type="ChEBI" id="CHEBI:57692"/>
    </cofactor>
</comment>
<comment type="similarity">
    <text evidence="2">Belongs to the oxygen-dependent FAD-linked oxidoreductase family.</text>
</comment>
<dbReference type="InterPro" id="IPR050416">
    <property type="entry name" value="FAD-linked_Oxidoreductase"/>
</dbReference>